<dbReference type="Proteomes" id="UP000551758">
    <property type="component" value="Unassembled WGS sequence"/>
</dbReference>
<evidence type="ECO:0000313" key="1">
    <source>
        <dbReference type="EMBL" id="KAF5914811.1"/>
    </source>
</evidence>
<proteinExistence type="predicted"/>
<accession>A0A7J7EGL3</accession>
<evidence type="ECO:0000313" key="2">
    <source>
        <dbReference type="Proteomes" id="UP000551758"/>
    </source>
</evidence>
<keyword evidence="2" id="KW-1185">Reference proteome</keyword>
<gene>
    <name evidence="1" type="ORF">HPG69_010877</name>
</gene>
<protein>
    <submittedName>
        <fullName evidence="1">Uncharacterized protein</fullName>
    </submittedName>
</protein>
<sequence>MDLHTSHIYRRARLL</sequence>
<dbReference type="EMBL" id="JACDTQ010003071">
    <property type="protein sequence ID" value="KAF5914811.1"/>
    <property type="molecule type" value="Genomic_DNA"/>
</dbReference>
<organism evidence="1 2">
    <name type="scientific">Diceros bicornis minor</name>
    <name type="common">South-central black rhinoceros</name>
    <dbReference type="NCBI Taxonomy" id="77932"/>
    <lineage>
        <taxon>Eukaryota</taxon>
        <taxon>Metazoa</taxon>
        <taxon>Chordata</taxon>
        <taxon>Craniata</taxon>
        <taxon>Vertebrata</taxon>
        <taxon>Euteleostomi</taxon>
        <taxon>Mammalia</taxon>
        <taxon>Eutheria</taxon>
        <taxon>Laurasiatheria</taxon>
        <taxon>Perissodactyla</taxon>
        <taxon>Rhinocerotidae</taxon>
        <taxon>Diceros</taxon>
    </lineage>
</organism>
<reference evidence="1 2" key="1">
    <citation type="journal article" date="2020" name="Mol. Biol. Evol.">
        <title>Interspecific Gene Flow and the Evolution of Specialization in Black and White Rhinoceros.</title>
        <authorList>
            <person name="Moodley Y."/>
            <person name="Westbury M.V."/>
            <person name="Russo I.M."/>
            <person name="Gopalakrishnan S."/>
            <person name="Rakotoarivelo A."/>
            <person name="Olsen R.A."/>
            <person name="Prost S."/>
            <person name="Tunstall T."/>
            <person name="Ryder O.A."/>
            <person name="Dalen L."/>
            <person name="Bruford M.W."/>
        </authorList>
    </citation>
    <scope>NUCLEOTIDE SEQUENCE [LARGE SCALE GENOMIC DNA]</scope>
    <source>
        <strain evidence="1">SBR-YM</strain>
        <tissue evidence="1">Skin</tissue>
    </source>
</reference>
<name>A0A7J7EGL3_DICBM</name>
<comment type="caution">
    <text evidence="1">The sequence shown here is derived from an EMBL/GenBank/DDBJ whole genome shotgun (WGS) entry which is preliminary data.</text>
</comment>